<name>A0A139AFH0_GONPJ</name>
<sequence length="594" mass="66985">MVTDTKQPRVGIVGAGLSGICSSLFLREKLGITNIIGVERHADFGGTWYENNYPGLACDVPAHIYSFSFAMNPDWSCPYPPRDELLAYIHSVAHRFSLQKHFRFLVKTTRCVWSDENNSWTVYYKDMSKLSGEAPLFPSDKDLEVLEEESFECDFLFNTTKGSGNPGLPLIPGVLEGKFKGRWWHSMLWPSDGLDYCQDKRVALIGCAAAAVQLVPQLQRCSGHLTVFHRTPNHVMRRYNTPYTDEQKQVWKKDPLALRAFKTAFQRDFSKGWQETAFGEVDGDVAKRSLEEARRNLEDNVDDPQMREWLWPDFPLWCRRVCFHDDFYPALAKPNVTLMQDRIVEVNEHGVVTARQNARDKVIDPTAPHTPHSFDVIIYATGWAAPGNKVQPFPVIGVNGLEYAKRALNLYPAGGKFGVQSYMGQMLDGFPNYFAPAGPTGLALSALIVAMETGISYCLKVLKYAIDHNLASIGPTYDATQRWIEIADGRMKGKPYAQGDCSGYHKTYRSDGTWTNRVHFAGTTHELIQLLEYPVWSDFTTKPLDPPVQWRQPTPPVPSMLDEAFQGVHVVSARTDSQNGHPADHSSIAEIRTR</sequence>
<reference evidence="3 4" key="1">
    <citation type="journal article" date="2015" name="Genome Biol. Evol.">
        <title>Phylogenomic analyses indicate that early fungi evolved digesting cell walls of algal ancestors of land plants.</title>
        <authorList>
            <person name="Chang Y."/>
            <person name="Wang S."/>
            <person name="Sekimoto S."/>
            <person name="Aerts A.L."/>
            <person name="Choi C."/>
            <person name="Clum A."/>
            <person name="LaButti K.M."/>
            <person name="Lindquist E.A."/>
            <person name="Yee Ngan C."/>
            <person name="Ohm R.A."/>
            <person name="Salamov A.A."/>
            <person name="Grigoriev I.V."/>
            <person name="Spatafora J.W."/>
            <person name="Berbee M.L."/>
        </authorList>
    </citation>
    <scope>NUCLEOTIDE SEQUENCE [LARGE SCALE GENOMIC DNA]</scope>
    <source>
        <strain evidence="3 4">JEL478</strain>
    </source>
</reference>
<dbReference type="InterPro" id="IPR036188">
    <property type="entry name" value="FAD/NAD-bd_sf"/>
</dbReference>
<feature type="region of interest" description="Disordered" evidence="2">
    <location>
        <begin position="574"/>
        <end position="594"/>
    </location>
</feature>
<protein>
    <submittedName>
        <fullName evidence="3">FAD/NAD(P)-binding domain-containing protein</fullName>
    </submittedName>
</protein>
<dbReference type="PANTHER" id="PTHR42877:SF4">
    <property type="entry name" value="FAD_NAD(P)-BINDING DOMAIN-CONTAINING PROTEIN-RELATED"/>
    <property type="match status" value="1"/>
</dbReference>
<evidence type="ECO:0000313" key="3">
    <source>
        <dbReference type="EMBL" id="KXS15500.1"/>
    </source>
</evidence>
<dbReference type="PANTHER" id="PTHR42877">
    <property type="entry name" value="L-ORNITHINE N(5)-MONOOXYGENASE-RELATED"/>
    <property type="match status" value="1"/>
</dbReference>
<gene>
    <name evidence="3" type="ORF">M427DRAFT_321836</name>
</gene>
<dbReference type="SUPFAM" id="SSF51905">
    <property type="entry name" value="FAD/NAD(P)-binding domain"/>
    <property type="match status" value="1"/>
</dbReference>
<evidence type="ECO:0000256" key="1">
    <source>
        <dbReference type="ARBA" id="ARBA00010139"/>
    </source>
</evidence>
<keyword evidence="4" id="KW-1185">Reference proteome</keyword>
<dbReference type="Proteomes" id="UP000070544">
    <property type="component" value="Unassembled WGS sequence"/>
</dbReference>
<dbReference type="InterPro" id="IPR051209">
    <property type="entry name" value="FAD-bind_Monooxygenase_sf"/>
</dbReference>
<dbReference type="STRING" id="1344416.A0A139AFH0"/>
<dbReference type="OMA" id="TWADIDI"/>
<dbReference type="Pfam" id="PF13450">
    <property type="entry name" value="NAD_binding_8"/>
    <property type="match status" value="1"/>
</dbReference>
<dbReference type="EMBL" id="KQ965761">
    <property type="protein sequence ID" value="KXS15500.1"/>
    <property type="molecule type" value="Genomic_DNA"/>
</dbReference>
<dbReference type="AlphaFoldDB" id="A0A139AFH0"/>
<evidence type="ECO:0000256" key="2">
    <source>
        <dbReference type="SAM" id="MobiDB-lite"/>
    </source>
</evidence>
<dbReference type="OrthoDB" id="74360at2759"/>
<dbReference type="Gene3D" id="3.50.50.60">
    <property type="entry name" value="FAD/NAD(P)-binding domain"/>
    <property type="match status" value="3"/>
</dbReference>
<proteinExistence type="inferred from homology"/>
<organism evidence="3 4">
    <name type="scientific">Gonapodya prolifera (strain JEL478)</name>
    <name type="common">Monoblepharis prolifera</name>
    <dbReference type="NCBI Taxonomy" id="1344416"/>
    <lineage>
        <taxon>Eukaryota</taxon>
        <taxon>Fungi</taxon>
        <taxon>Fungi incertae sedis</taxon>
        <taxon>Chytridiomycota</taxon>
        <taxon>Chytridiomycota incertae sedis</taxon>
        <taxon>Monoblepharidomycetes</taxon>
        <taxon>Monoblepharidales</taxon>
        <taxon>Gonapodyaceae</taxon>
        <taxon>Gonapodya</taxon>
    </lineage>
</organism>
<evidence type="ECO:0000313" key="4">
    <source>
        <dbReference type="Proteomes" id="UP000070544"/>
    </source>
</evidence>
<comment type="similarity">
    <text evidence="1">Belongs to the FAD-binding monooxygenase family.</text>
</comment>
<accession>A0A139AFH0</accession>